<dbReference type="GO" id="GO:0006623">
    <property type="term" value="P:protein targeting to vacuole"/>
    <property type="evidence" value="ECO:0007669"/>
    <property type="project" value="InterPro"/>
</dbReference>
<dbReference type="GO" id="GO:0030897">
    <property type="term" value="C:HOPS complex"/>
    <property type="evidence" value="ECO:0007669"/>
    <property type="project" value="TreeGrafter"/>
</dbReference>
<dbReference type="PANTHER" id="PTHR12616:SF8">
    <property type="entry name" value="VACUOLAR PROTEIN SORTING-ASSOCIATED PROTEIN 8 HOMOLOG"/>
    <property type="match status" value="1"/>
</dbReference>
<keyword evidence="1 3" id="KW-0863">Zinc-finger</keyword>
<reference evidence="6 7" key="1">
    <citation type="submission" date="2024-05" db="EMBL/GenBank/DDBJ databases">
        <authorList>
            <person name="Wallberg A."/>
        </authorList>
    </citation>
    <scope>NUCLEOTIDE SEQUENCE [LARGE SCALE GENOMIC DNA]</scope>
</reference>
<keyword evidence="1 3" id="KW-0479">Metal-binding</keyword>
<evidence type="ECO:0000256" key="2">
    <source>
        <dbReference type="ARBA" id="ARBA00022833"/>
    </source>
</evidence>
<dbReference type="InterPro" id="IPR001841">
    <property type="entry name" value="Znf_RING"/>
</dbReference>
<evidence type="ECO:0000256" key="1">
    <source>
        <dbReference type="ARBA" id="ARBA00022771"/>
    </source>
</evidence>
<dbReference type="PANTHER" id="PTHR12616">
    <property type="entry name" value="VACUOLAR PROTEIN SORTING VPS41"/>
    <property type="match status" value="1"/>
</dbReference>
<evidence type="ECO:0000313" key="6">
    <source>
        <dbReference type="EMBL" id="CAL4063747.1"/>
    </source>
</evidence>
<feature type="non-terminal residue" evidence="6">
    <location>
        <position position="267"/>
    </location>
</feature>
<gene>
    <name evidence="6" type="ORF">MNOR_LOCUS3602</name>
</gene>
<feature type="non-terminal residue" evidence="6">
    <location>
        <position position="1"/>
    </location>
</feature>
<comment type="caution">
    <text evidence="6">The sequence shown here is derived from an EMBL/GenBank/DDBJ whole genome shotgun (WGS) entry which is preliminary data.</text>
</comment>
<evidence type="ECO:0000313" key="7">
    <source>
        <dbReference type="Proteomes" id="UP001497623"/>
    </source>
</evidence>
<dbReference type="InterPro" id="IPR045111">
    <property type="entry name" value="Vps41/Vps8"/>
</dbReference>
<protein>
    <recommendedName>
        <fullName evidence="5">RING-type domain-containing protein</fullName>
    </recommendedName>
</protein>
<keyword evidence="7" id="KW-1185">Reference proteome</keyword>
<feature type="region of interest" description="Disordered" evidence="4">
    <location>
        <begin position="222"/>
        <end position="245"/>
    </location>
</feature>
<dbReference type="GO" id="GO:0034058">
    <property type="term" value="P:endosomal vesicle fusion"/>
    <property type="evidence" value="ECO:0007669"/>
    <property type="project" value="TreeGrafter"/>
</dbReference>
<accession>A0AAV2PRU1</accession>
<evidence type="ECO:0000256" key="3">
    <source>
        <dbReference type="PROSITE-ProRule" id="PRU00175"/>
    </source>
</evidence>
<name>A0AAV2PRU1_MEGNR</name>
<dbReference type="Proteomes" id="UP001497623">
    <property type="component" value="Unassembled WGS sequence"/>
</dbReference>
<dbReference type="AlphaFoldDB" id="A0AAV2PRU1"/>
<keyword evidence="2" id="KW-0862">Zinc</keyword>
<dbReference type="SUPFAM" id="SSF57850">
    <property type="entry name" value="RING/U-box"/>
    <property type="match status" value="1"/>
</dbReference>
<feature type="compositionally biased region" description="Low complexity" evidence="4">
    <location>
        <begin position="222"/>
        <end position="236"/>
    </location>
</feature>
<dbReference type="CDD" id="cd16448">
    <property type="entry name" value="RING-H2"/>
    <property type="match status" value="1"/>
</dbReference>
<organism evidence="6 7">
    <name type="scientific">Meganyctiphanes norvegica</name>
    <name type="common">Northern krill</name>
    <name type="synonym">Thysanopoda norvegica</name>
    <dbReference type="NCBI Taxonomy" id="48144"/>
    <lineage>
        <taxon>Eukaryota</taxon>
        <taxon>Metazoa</taxon>
        <taxon>Ecdysozoa</taxon>
        <taxon>Arthropoda</taxon>
        <taxon>Crustacea</taxon>
        <taxon>Multicrustacea</taxon>
        <taxon>Malacostraca</taxon>
        <taxon>Eumalacostraca</taxon>
        <taxon>Eucarida</taxon>
        <taxon>Euphausiacea</taxon>
        <taxon>Euphausiidae</taxon>
        <taxon>Meganyctiphanes</taxon>
    </lineage>
</organism>
<feature type="domain" description="RING-type" evidence="5">
    <location>
        <begin position="91"/>
        <end position="128"/>
    </location>
</feature>
<sequence>EVRGMVGHVVNSMMTHISFAAILERVMQDPSYCGGKFAQIKHLLQGMVSRYKYEETLYNCVLRIIAGEQLESLTAQKTQAAAPLTVYSTTCAICHHLYHPSSRALVHRCGHSYHPSCGGEGPVCVLCSGAGSQMQAATTQEKDKQTESLENIKTLDIQETDTQTSILDETQLEGIRRVGALYPGGSKLALLEDLAAPKGNSSSIANNSTTMGHMHLPMTAHSTTTTWPQQSSTSRQHSGSISGSQDPWLSENFALKLAPPNIELDFD</sequence>
<dbReference type="PROSITE" id="PS50089">
    <property type="entry name" value="ZF_RING_2"/>
    <property type="match status" value="1"/>
</dbReference>
<evidence type="ECO:0000259" key="5">
    <source>
        <dbReference type="PROSITE" id="PS50089"/>
    </source>
</evidence>
<dbReference type="EMBL" id="CAXKWB010001247">
    <property type="protein sequence ID" value="CAL4063747.1"/>
    <property type="molecule type" value="Genomic_DNA"/>
</dbReference>
<evidence type="ECO:0000256" key="4">
    <source>
        <dbReference type="SAM" id="MobiDB-lite"/>
    </source>
</evidence>
<proteinExistence type="predicted"/>
<dbReference type="GO" id="GO:0008270">
    <property type="term" value="F:zinc ion binding"/>
    <property type="evidence" value="ECO:0007669"/>
    <property type="project" value="UniProtKB-KW"/>
</dbReference>
<dbReference type="GO" id="GO:0005770">
    <property type="term" value="C:late endosome"/>
    <property type="evidence" value="ECO:0007669"/>
    <property type="project" value="TreeGrafter"/>
</dbReference>